<dbReference type="Proteomes" id="UP000199569">
    <property type="component" value="Unassembled WGS sequence"/>
</dbReference>
<name>A0A1G5JVQ3_9HYPH</name>
<evidence type="ECO:0000313" key="2">
    <source>
        <dbReference type="EMBL" id="SCY92445.1"/>
    </source>
</evidence>
<dbReference type="OrthoDB" id="5459819at2"/>
<sequence length="59" mass="6790">MKPKTEPLLTLQDLAARWQVSLKSVRRIVARGELKVHRIGAQIRISPKDADTYEKLHRA</sequence>
<protein>
    <submittedName>
        <fullName evidence="2">DNA binding domain-containing protein, excisionase family</fullName>
    </submittedName>
</protein>
<dbReference type="AlphaFoldDB" id="A0A1G5JVQ3"/>
<reference evidence="2 3" key="1">
    <citation type="submission" date="2016-10" db="EMBL/GenBank/DDBJ databases">
        <authorList>
            <person name="de Groot N.N."/>
        </authorList>
    </citation>
    <scope>NUCLEOTIDE SEQUENCE [LARGE SCALE GENOMIC DNA]</scope>
    <source>
        <strain evidence="2 3">CGMCC 1.7666</strain>
    </source>
</reference>
<accession>A0A1G5JVQ3</accession>
<keyword evidence="3" id="KW-1185">Reference proteome</keyword>
<evidence type="ECO:0000259" key="1">
    <source>
        <dbReference type="Pfam" id="PF12728"/>
    </source>
</evidence>
<dbReference type="EMBL" id="FMVJ01000008">
    <property type="protein sequence ID" value="SCY92445.1"/>
    <property type="molecule type" value="Genomic_DNA"/>
</dbReference>
<evidence type="ECO:0000313" key="3">
    <source>
        <dbReference type="Proteomes" id="UP000199569"/>
    </source>
</evidence>
<dbReference type="RefSeq" id="WP_091135656.1">
    <property type="nucleotide sequence ID" value="NZ_FMVJ01000008.1"/>
</dbReference>
<dbReference type="InterPro" id="IPR041657">
    <property type="entry name" value="HTH_17"/>
</dbReference>
<dbReference type="STRING" id="549386.SAMN02927923_02856"/>
<gene>
    <name evidence="2" type="ORF">SAMN02927923_02856</name>
</gene>
<proteinExistence type="predicted"/>
<dbReference type="Pfam" id="PF12728">
    <property type="entry name" value="HTH_17"/>
    <property type="match status" value="1"/>
</dbReference>
<organism evidence="2 3">
    <name type="scientific">Microvirga guangxiensis</name>
    <dbReference type="NCBI Taxonomy" id="549386"/>
    <lineage>
        <taxon>Bacteria</taxon>
        <taxon>Pseudomonadati</taxon>
        <taxon>Pseudomonadota</taxon>
        <taxon>Alphaproteobacteria</taxon>
        <taxon>Hyphomicrobiales</taxon>
        <taxon>Methylobacteriaceae</taxon>
        <taxon>Microvirga</taxon>
    </lineage>
</organism>
<feature type="domain" description="Helix-turn-helix" evidence="1">
    <location>
        <begin position="8"/>
        <end position="49"/>
    </location>
</feature>